<accession>A0ABY3RZ85</accession>
<proteinExistence type="predicted"/>
<evidence type="ECO:0000313" key="2">
    <source>
        <dbReference type="EMBL" id="UGS39822.1"/>
    </source>
</evidence>
<reference evidence="2 3" key="1">
    <citation type="journal article" date="2022" name="Int. J. Syst. Evol. Microbiol.">
        <title>Pseudocitrobacter corydidari sp. nov., isolated from the Asian emerald cockroach Corydidarum magnifica.</title>
        <authorList>
            <person name="Guzman J."/>
            <person name="Poehlein A."/>
            <person name="Glaeser S.P."/>
            <person name="Schwengers O."/>
            <person name="Blom J."/>
            <person name="Hollensteiner J."/>
            <person name="Kampfer P."/>
            <person name="Vilcinskas A."/>
        </authorList>
    </citation>
    <scope>NUCLEOTIDE SEQUENCE [LARGE SCALE GENOMIC DNA]</scope>
    <source>
        <strain evidence="2">G163CM</strain>
    </source>
</reference>
<dbReference type="Proteomes" id="UP001199659">
    <property type="component" value="Chromosome"/>
</dbReference>
<dbReference type="PANTHER" id="PTHR33420">
    <property type="entry name" value="FIMBRIAL SUBUNIT ELFA-RELATED"/>
    <property type="match status" value="1"/>
</dbReference>
<dbReference type="NCBIfam" id="NF011766">
    <property type="entry name" value="PRK15220.1"/>
    <property type="match status" value="1"/>
</dbReference>
<dbReference type="EMBL" id="CP087880">
    <property type="protein sequence ID" value="UGS39822.1"/>
    <property type="molecule type" value="Genomic_DNA"/>
</dbReference>
<evidence type="ECO:0000313" key="3">
    <source>
        <dbReference type="Proteomes" id="UP001199659"/>
    </source>
</evidence>
<dbReference type="SUPFAM" id="SSF49401">
    <property type="entry name" value="Bacterial adhesins"/>
    <property type="match status" value="1"/>
</dbReference>
<protein>
    <submittedName>
        <fullName evidence="2">Fimbrial-like protein YehD</fullName>
    </submittedName>
</protein>
<dbReference type="RefSeq" id="WP_231826775.1">
    <property type="nucleotide sequence ID" value="NZ_CP087880.1"/>
</dbReference>
<feature type="signal peptide" evidence="1">
    <location>
        <begin position="1"/>
        <end position="22"/>
    </location>
</feature>
<sequence>MKHSILTIAVFTSALMSSAVFAADDEGVLQINGKVLGSTCKIEDGKNQATITMPDVSVEAFSGLNAGEELKAYSSSAVGQIKFKCDQNVAPRISFSVDGFNGSGSDVTKNTSGDNGVGFKVHMNNETQAISPQKSMTLVKDSSGIYTLDFSAFYARTSGDVKSGEVNSSITMQVFSD</sequence>
<feature type="chain" id="PRO_5045503603" evidence="1">
    <location>
        <begin position="23"/>
        <end position="177"/>
    </location>
</feature>
<dbReference type="Gene3D" id="2.60.40.1090">
    <property type="entry name" value="Fimbrial-type adhesion domain"/>
    <property type="match status" value="1"/>
</dbReference>
<evidence type="ECO:0000256" key="1">
    <source>
        <dbReference type="SAM" id="SignalP"/>
    </source>
</evidence>
<name>A0ABY3RZ85_9ENTR</name>
<dbReference type="PANTHER" id="PTHR33420:SF32">
    <property type="entry name" value="FIMBRIAL-LIKE PROTEIN"/>
    <property type="match status" value="1"/>
</dbReference>
<dbReference type="InterPro" id="IPR008966">
    <property type="entry name" value="Adhesion_dom_sf"/>
</dbReference>
<dbReference type="InterPro" id="IPR050263">
    <property type="entry name" value="Bact_Fimbrial_Adh_Pro"/>
</dbReference>
<organism evidence="2 3">
    <name type="scientific">Pseudocitrobacter corydidari</name>
    <dbReference type="NCBI Taxonomy" id="2891570"/>
    <lineage>
        <taxon>Bacteria</taxon>
        <taxon>Pseudomonadati</taxon>
        <taxon>Pseudomonadota</taxon>
        <taxon>Gammaproteobacteria</taxon>
        <taxon>Enterobacterales</taxon>
        <taxon>Enterobacteriaceae</taxon>
        <taxon>Pseudocitrobacter</taxon>
    </lineage>
</organism>
<dbReference type="InterPro" id="IPR036937">
    <property type="entry name" value="Adhesion_dom_fimbrial_sf"/>
</dbReference>
<keyword evidence="1" id="KW-0732">Signal</keyword>
<keyword evidence="3" id="KW-1185">Reference proteome</keyword>
<gene>
    <name evidence="2" type="primary">yehD</name>
    <name evidence="2" type="ORF">G163CM_05070</name>
</gene>